<protein>
    <submittedName>
        <fullName evidence="2">Uncharacterized protein</fullName>
    </submittedName>
</protein>
<dbReference type="AlphaFoldDB" id="A0A1H8UB82"/>
<reference evidence="2 3" key="1">
    <citation type="submission" date="2016-10" db="EMBL/GenBank/DDBJ databases">
        <authorList>
            <person name="de Groot N.N."/>
        </authorList>
    </citation>
    <scope>NUCLEOTIDE SEQUENCE [LARGE SCALE GENOMIC DNA]</scope>
    <source>
        <strain evidence="2 3">CGMCC 4.2026</strain>
    </source>
</reference>
<accession>A0A1H8UB82</accession>
<evidence type="ECO:0000313" key="3">
    <source>
        <dbReference type="Proteomes" id="UP000181951"/>
    </source>
</evidence>
<evidence type="ECO:0000313" key="1">
    <source>
        <dbReference type="EMBL" id="SEO63518.1"/>
    </source>
</evidence>
<dbReference type="Proteomes" id="UP000181951">
    <property type="component" value="Unassembled WGS sequence"/>
</dbReference>
<name>A0A1H8UB82_9ACTN</name>
<sequence>MVSTVRRRNKTIISLVLTAAAVYGVFRFQASENKGFISIRDYNAAKIGTSEKALRSHLDPSLSSDNIPNYLPDPPGDECFYYEDDQTSIDGTTFRFCFKAGVLDLKDGYGPAFDSGQIQAAHS</sequence>
<dbReference type="EMBL" id="FODD01000068">
    <property type="protein sequence ID" value="SEP00297.1"/>
    <property type="molecule type" value="Genomic_DNA"/>
</dbReference>
<proteinExistence type="predicted"/>
<dbReference type="STRING" id="310780.SAMN05216267_103393"/>
<dbReference type="EMBL" id="FODD01000033">
    <property type="protein sequence ID" value="SEO63518.1"/>
    <property type="molecule type" value="Genomic_DNA"/>
</dbReference>
<organism evidence="2 3">
    <name type="scientific">Actinacidiphila rubida</name>
    <dbReference type="NCBI Taxonomy" id="310780"/>
    <lineage>
        <taxon>Bacteria</taxon>
        <taxon>Bacillati</taxon>
        <taxon>Actinomycetota</taxon>
        <taxon>Actinomycetes</taxon>
        <taxon>Kitasatosporales</taxon>
        <taxon>Streptomycetaceae</taxon>
        <taxon>Actinacidiphila</taxon>
    </lineage>
</organism>
<evidence type="ECO:0000313" key="2">
    <source>
        <dbReference type="EMBL" id="SEP00297.1"/>
    </source>
</evidence>
<gene>
    <name evidence="1" type="ORF">SAMN05216267_103393</name>
    <name evidence="2" type="ORF">SAMN05216267_10687</name>
</gene>
<keyword evidence="3" id="KW-1185">Reference proteome</keyword>